<reference evidence="1 2" key="1">
    <citation type="journal article" date="2023" name="Commun. Biol.">
        <title>Genome analysis of Parmales, the sister group of diatoms, reveals the evolutionary specialization of diatoms from phago-mixotrophs to photoautotrophs.</title>
        <authorList>
            <person name="Ban H."/>
            <person name="Sato S."/>
            <person name="Yoshikawa S."/>
            <person name="Yamada K."/>
            <person name="Nakamura Y."/>
            <person name="Ichinomiya M."/>
            <person name="Sato N."/>
            <person name="Blanc-Mathieu R."/>
            <person name="Endo H."/>
            <person name="Kuwata A."/>
            <person name="Ogata H."/>
        </authorList>
    </citation>
    <scope>NUCLEOTIDE SEQUENCE [LARGE SCALE GENOMIC DNA]</scope>
</reference>
<keyword evidence="2" id="KW-1185">Reference proteome</keyword>
<proteinExistence type="predicted"/>
<dbReference type="Gene3D" id="3.40.50.720">
    <property type="entry name" value="NAD(P)-binding Rossmann-like Domain"/>
    <property type="match status" value="1"/>
</dbReference>
<sequence>MGQSLTTIQFYAHGRRHSTLTGYRKHVASYPAYASSAPQPSAYLPPSHPDLDAADLSGKTVVITGANSGIGYALATYCAGKNASVLMFCRSQERGDKAARTIQEETSCAPGNVRCVQCDVGLKSSIDAAISSLPASLRVDSLVCNAGVLLNERTLTEEGVECTAATHLVYGSYYLTKRLLSSEAARLADDGKVVFLSSGGMYNTKFSWAGCLSLDPDRYSGNLSYAYAKRGQVLLAEELTKAQPEGGKRSFVSAHPGWVDTPAVDLAYGSGKRALQPMRDMWQGAEGIAWLLTAPAGEVESGGFYLDRGVQKKHLNKRTENTPEQVADMLTKLKEQTGI</sequence>
<dbReference type="SUPFAM" id="SSF51735">
    <property type="entry name" value="NAD(P)-binding Rossmann-fold domains"/>
    <property type="match status" value="1"/>
</dbReference>
<name>A0ABQ6M766_9STRA</name>
<dbReference type="Proteomes" id="UP001165060">
    <property type="component" value="Unassembled WGS sequence"/>
</dbReference>
<dbReference type="InterPro" id="IPR036291">
    <property type="entry name" value="NAD(P)-bd_dom_sf"/>
</dbReference>
<dbReference type="EMBL" id="BRYB01002513">
    <property type="protein sequence ID" value="GMI20830.1"/>
    <property type="molecule type" value="Genomic_DNA"/>
</dbReference>
<evidence type="ECO:0000313" key="1">
    <source>
        <dbReference type="EMBL" id="GMI20830.1"/>
    </source>
</evidence>
<dbReference type="InterPro" id="IPR002347">
    <property type="entry name" value="SDR_fam"/>
</dbReference>
<evidence type="ECO:0000313" key="2">
    <source>
        <dbReference type="Proteomes" id="UP001165060"/>
    </source>
</evidence>
<dbReference type="InterPro" id="IPR052992">
    <property type="entry name" value="SDR_member_12"/>
</dbReference>
<organism evidence="1 2">
    <name type="scientific">Tetraparma gracilis</name>
    <dbReference type="NCBI Taxonomy" id="2962635"/>
    <lineage>
        <taxon>Eukaryota</taxon>
        <taxon>Sar</taxon>
        <taxon>Stramenopiles</taxon>
        <taxon>Ochrophyta</taxon>
        <taxon>Bolidophyceae</taxon>
        <taxon>Parmales</taxon>
        <taxon>Triparmaceae</taxon>
        <taxon>Tetraparma</taxon>
    </lineage>
</organism>
<gene>
    <name evidence="1" type="ORF">TeGR_g2727</name>
</gene>
<dbReference type="PANTHER" id="PTHR44656">
    <property type="entry name" value="DEHYDROGENASE/REDUCTASE SDR FAMILY MEMBER 12"/>
    <property type="match status" value="1"/>
</dbReference>
<dbReference type="Pfam" id="PF00106">
    <property type="entry name" value="adh_short"/>
    <property type="match status" value="1"/>
</dbReference>
<dbReference type="PANTHER" id="PTHR44656:SF7">
    <property type="entry name" value="DEHYDROGENASE_REDUCTASE SDR FAMILY MEMBER 12"/>
    <property type="match status" value="1"/>
</dbReference>
<protein>
    <submittedName>
        <fullName evidence="1">Uncharacterized protein</fullName>
    </submittedName>
</protein>
<dbReference type="PRINTS" id="PR00081">
    <property type="entry name" value="GDHRDH"/>
</dbReference>
<accession>A0ABQ6M766</accession>
<comment type="caution">
    <text evidence="1">The sequence shown here is derived from an EMBL/GenBank/DDBJ whole genome shotgun (WGS) entry which is preliminary data.</text>
</comment>